<accession>A0A1F6CH67</accession>
<dbReference type="GO" id="GO:0005524">
    <property type="term" value="F:ATP binding"/>
    <property type="evidence" value="ECO:0007669"/>
    <property type="project" value="UniProtKB-KW"/>
</dbReference>
<evidence type="ECO:0000313" key="11">
    <source>
        <dbReference type="EMBL" id="OGG48367.1"/>
    </source>
</evidence>
<evidence type="ECO:0000256" key="5">
    <source>
        <dbReference type="ARBA" id="ARBA00022694"/>
    </source>
</evidence>
<gene>
    <name evidence="11" type="ORF">A2678_02940</name>
</gene>
<keyword evidence="6" id="KW-0479">Metal-binding</keyword>
<dbReference type="PANTHER" id="PTHR33540">
    <property type="entry name" value="TRNA THREONYLCARBAMOYLADENOSINE BIOSYNTHESIS PROTEIN TSAE"/>
    <property type="match status" value="1"/>
</dbReference>
<evidence type="ECO:0000256" key="9">
    <source>
        <dbReference type="ARBA" id="ARBA00022842"/>
    </source>
</evidence>
<organism evidence="11 12">
    <name type="scientific">Candidatus Kaiserbacteria bacterium RIFCSPHIGHO2_01_FULL_53_31</name>
    <dbReference type="NCBI Taxonomy" id="1798481"/>
    <lineage>
        <taxon>Bacteria</taxon>
        <taxon>Candidatus Kaiseribacteriota</taxon>
    </lineage>
</organism>
<dbReference type="STRING" id="1798481.A2678_02940"/>
<evidence type="ECO:0000313" key="12">
    <source>
        <dbReference type="Proteomes" id="UP000178815"/>
    </source>
</evidence>
<protein>
    <recommendedName>
        <fullName evidence="3">tRNA threonylcarbamoyladenosine biosynthesis protein TsaE</fullName>
    </recommendedName>
    <alternativeName>
        <fullName evidence="10">t(6)A37 threonylcarbamoyladenosine biosynthesis protein TsaE</fullName>
    </alternativeName>
</protein>
<evidence type="ECO:0000256" key="6">
    <source>
        <dbReference type="ARBA" id="ARBA00022723"/>
    </source>
</evidence>
<keyword evidence="5" id="KW-0819">tRNA processing</keyword>
<evidence type="ECO:0000256" key="10">
    <source>
        <dbReference type="ARBA" id="ARBA00032441"/>
    </source>
</evidence>
<dbReference type="Gene3D" id="3.40.50.300">
    <property type="entry name" value="P-loop containing nucleotide triphosphate hydrolases"/>
    <property type="match status" value="1"/>
</dbReference>
<name>A0A1F6CH67_9BACT</name>
<comment type="subcellular location">
    <subcellularLocation>
        <location evidence="1">Cytoplasm</location>
    </subcellularLocation>
</comment>
<evidence type="ECO:0000256" key="2">
    <source>
        <dbReference type="ARBA" id="ARBA00007599"/>
    </source>
</evidence>
<keyword evidence="8" id="KW-0067">ATP-binding</keyword>
<evidence type="ECO:0000256" key="3">
    <source>
        <dbReference type="ARBA" id="ARBA00019010"/>
    </source>
</evidence>
<dbReference type="InterPro" id="IPR027417">
    <property type="entry name" value="P-loop_NTPase"/>
</dbReference>
<dbReference type="NCBIfam" id="TIGR00150">
    <property type="entry name" value="T6A_YjeE"/>
    <property type="match status" value="1"/>
</dbReference>
<dbReference type="SUPFAM" id="SSF52540">
    <property type="entry name" value="P-loop containing nucleoside triphosphate hydrolases"/>
    <property type="match status" value="1"/>
</dbReference>
<evidence type="ECO:0000256" key="4">
    <source>
        <dbReference type="ARBA" id="ARBA00022490"/>
    </source>
</evidence>
<dbReference type="AlphaFoldDB" id="A0A1F6CH67"/>
<comment type="caution">
    <text evidence="11">The sequence shown here is derived from an EMBL/GenBank/DDBJ whole genome shotgun (WGS) entry which is preliminary data.</text>
</comment>
<comment type="similarity">
    <text evidence="2">Belongs to the TsaE family.</text>
</comment>
<evidence type="ECO:0000256" key="1">
    <source>
        <dbReference type="ARBA" id="ARBA00004496"/>
    </source>
</evidence>
<keyword evidence="9" id="KW-0460">Magnesium</keyword>
<reference evidence="11 12" key="1">
    <citation type="journal article" date="2016" name="Nat. Commun.">
        <title>Thousands of microbial genomes shed light on interconnected biogeochemical processes in an aquifer system.</title>
        <authorList>
            <person name="Anantharaman K."/>
            <person name="Brown C.T."/>
            <person name="Hug L.A."/>
            <person name="Sharon I."/>
            <person name="Castelle C.J."/>
            <person name="Probst A.J."/>
            <person name="Thomas B.C."/>
            <person name="Singh A."/>
            <person name="Wilkins M.J."/>
            <person name="Karaoz U."/>
            <person name="Brodie E.L."/>
            <person name="Williams K.H."/>
            <person name="Hubbard S.S."/>
            <person name="Banfield J.F."/>
        </authorList>
    </citation>
    <scope>NUCLEOTIDE SEQUENCE [LARGE SCALE GENOMIC DNA]</scope>
</reference>
<dbReference type="Proteomes" id="UP000178815">
    <property type="component" value="Unassembled WGS sequence"/>
</dbReference>
<dbReference type="PANTHER" id="PTHR33540:SF2">
    <property type="entry name" value="TRNA THREONYLCARBAMOYLADENOSINE BIOSYNTHESIS PROTEIN TSAE"/>
    <property type="match status" value="1"/>
</dbReference>
<dbReference type="Pfam" id="PF02367">
    <property type="entry name" value="TsaE"/>
    <property type="match status" value="1"/>
</dbReference>
<dbReference type="EMBL" id="MFKU01000014">
    <property type="protein sequence ID" value="OGG48367.1"/>
    <property type="molecule type" value="Genomic_DNA"/>
</dbReference>
<evidence type="ECO:0000256" key="7">
    <source>
        <dbReference type="ARBA" id="ARBA00022741"/>
    </source>
</evidence>
<dbReference type="GO" id="GO:0005737">
    <property type="term" value="C:cytoplasm"/>
    <property type="evidence" value="ECO:0007669"/>
    <property type="project" value="UniProtKB-SubCell"/>
</dbReference>
<keyword evidence="4" id="KW-0963">Cytoplasm</keyword>
<dbReference type="GO" id="GO:0002949">
    <property type="term" value="P:tRNA threonylcarbamoyladenosine modification"/>
    <property type="evidence" value="ECO:0007669"/>
    <property type="project" value="InterPro"/>
</dbReference>
<evidence type="ECO:0000256" key="8">
    <source>
        <dbReference type="ARBA" id="ARBA00022840"/>
    </source>
</evidence>
<dbReference type="GO" id="GO:0016740">
    <property type="term" value="F:transferase activity"/>
    <property type="evidence" value="ECO:0007669"/>
    <property type="project" value="UniProtKB-KW"/>
</dbReference>
<keyword evidence="7" id="KW-0547">Nucleotide-binding</keyword>
<sequence>MQRIIHTLTEFEEEAARFSHSLAPTVKWATLITLSGELGAGKTAFTKAVARTLGVTETVNSPTFVLEKIYKFGSANSEFERLIHIDAYRLEKGSDLASLGFDEIMQEPENLILLEWPEKVADALVKFTAKTISIEVLPDNARKLVYG</sequence>
<dbReference type="InterPro" id="IPR003442">
    <property type="entry name" value="T6A_TsaE"/>
</dbReference>
<proteinExistence type="inferred from homology"/>
<dbReference type="GO" id="GO:0046872">
    <property type="term" value="F:metal ion binding"/>
    <property type="evidence" value="ECO:0007669"/>
    <property type="project" value="UniProtKB-KW"/>
</dbReference>
<keyword evidence="11" id="KW-0808">Transferase</keyword>